<evidence type="ECO:0000313" key="3">
    <source>
        <dbReference type="Proteomes" id="UP000434957"/>
    </source>
</evidence>
<dbReference type="GO" id="GO:0031464">
    <property type="term" value="C:Cul4A-RING E3 ubiquitin ligase complex"/>
    <property type="evidence" value="ECO:0007669"/>
    <property type="project" value="TreeGrafter"/>
</dbReference>
<feature type="chain" id="PRO_5025539916" description="Membrane transporter protein" evidence="1">
    <location>
        <begin position="20"/>
        <end position="223"/>
    </location>
</feature>
<dbReference type="Proteomes" id="UP000434957">
    <property type="component" value="Unassembled WGS sequence"/>
</dbReference>
<name>A0A6A4AV15_9STRA</name>
<gene>
    <name evidence="2" type="ORF">PR003_g32842</name>
</gene>
<protein>
    <recommendedName>
        <fullName evidence="4">Membrane transporter protein</fullName>
    </recommendedName>
</protein>
<dbReference type="PANTHER" id="PTHR14255:SF3">
    <property type="entry name" value="SULFITE EXPORTER TAUE_SAFE FAMILY PROTEIN 5-RELATED"/>
    <property type="match status" value="1"/>
</dbReference>
<keyword evidence="3" id="KW-1185">Reference proteome</keyword>
<evidence type="ECO:0000256" key="1">
    <source>
        <dbReference type="SAM" id="SignalP"/>
    </source>
</evidence>
<dbReference type="GO" id="GO:0016567">
    <property type="term" value="P:protein ubiquitination"/>
    <property type="evidence" value="ECO:0007669"/>
    <property type="project" value="TreeGrafter"/>
</dbReference>
<sequence length="223" mass="23276">MRLAQLLLLQLTVLLVASATLTETDPQHAPFADVVGVACSKRSDCGYVPALACIEGSCEYCRPTAHDCGDYAGDVADRCQVVEVLNEATGEMETQSGLTSAGAPVAAAYCVEKNLFAPFTVNDLLTTLIAFSCTALGAGGGIGGGGLLVPMYIFAGLNPKHAIPLSKVTIFGSAVAMYVVNVRRKHPRAAAAAVAAVAAFRIDETSLGQNVWRGADWPRESRS</sequence>
<dbReference type="PANTHER" id="PTHR14255">
    <property type="entry name" value="CEREBLON"/>
    <property type="match status" value="1"/>
</dbReference>
<comment type="caution">
    <text evidence="2">The sequence shown here is derived from an EMBL/GenBank/DDBJ whole genome shotgun (WGS) entry which is preliminary data.</text>
</comment>
<keyword evidence="1" id="KW-0732">Signal</keyword>
<dbReference type="EMBL" id="QXFT01008466">
    <property type="protein sequence ID" value="KAE9264320.1"/>
    <property type="molecule type" value="Genomic_DNA"/>
</dbReference>
<evidence type="ECO:0008006" key="4">
    <source>
        <dbReference type="Google" id="ProtNLM"/>
    </source>
</evidence>
<proteinExistence type="predicted"/>
<organism evidence="2 3">
    <name type="scientific">Phytophthora rubi</name>
    <dbReference type="NCBI Taxonomy" id="129364"/>
    <lineage>
        <taxon>Eukaryota</taxon>
        <taxon>Sar</taxon>
        <taxon>Stramenopiles</taxon>
        <taxon>Oomycota</taxon>
        <taxon>Peronosporomycetes</taxon>
        <taxon>Peronosporales</taxon>
        <taxon>Peronosporaceae</taxon>
        <taxon>Phytophthora</taxon>
    </lineage>
</organism>
<reference evidence="2 3" key="1">
    <citation type="submission" date="2018-08" db="EMBL/GenBank/DDBJ databases">
        <title>Genomic investigation of the strawberry pathogen Phytophthora fragariae indicates pathogenicity is determined by transcriptional variation in three key races.</title>
        <authorList>
            <person name="Adams T.M."/>
            <person name="Armitage A.D."/>
            <person name="Sobczyk M.K."/>
            <person name="Bates H.J."/>
            <person name="Dunwell J.M."/>
            <person name="Nellist C.F."/>
            <person name="Harrison R.J."/>
        </authorList>
    </citation>
    <scope>NUCLEOTIDE SEQUENCE [LARGE SCALE GENOMIC DNA]</scope>
    <source>
        <strain evidence="2 3">SCRP333</strain>
    </source>
</reference>
<dbReference type="AlphaFoldDB" id="A0A6A4AV15"/>
<accession>A0A6A4AV15</accession>
<feature type="signal peptide" evidence="1">
    <location>
        <begin position="1"/>
        <end position="19"/>
    </location>
</feature>
<evidence type="ECO:0000313" key="2">
    <source>
        <dbReference type="EMBL" id="KAE9264320.1"/>
    </source>
</evidence>